<protein>
    <submittedName>
        <fullName evidence="2">Uncharacterized protein</fullName>
    </submittedName>
</protein>
<organism evidence="2">
    <name type="scientific">uncultured prokaryote</name>
    <dbReference type="NCBI Taxonomy" id="198431"/>
    <lineage>
        <taxon>unclassified sequences</taxon>
        <taxon>environmental samples</taxon>
    </lineage>
</organism>
<reference evidence="2" key="2">
    <citation type="submission" date="2015-07" db="EMBL/GenBank/DDBJ databases">
        <title>Plasmids, circular viruses and viroids from rat gut.</title>
        <authorList>
            <person name="Jorgensen T.J."/>
            <person name="Hansen M.A."/>
            <person name="Xu Z."/>
            <person name="Tabak M.A."/>
            <person name="Sorensen S.J."/>
            <person name="Hansen L.H."/>
        </authorList>
    </citation>
    <scope>NUCLEOTIDE SEQUENCE</scope>
    <source>
        <strain evidence="2">RGFK1089</strain>
    </source>
</reference>
<accession>A0A0H5Q3H8</accession>
<evidence type="ECO:0000256" key="1">
    <source>
        <dbReference type="SAM" id="MobiDB-lite"/>
    </source>
</evidence>
<reference evidence="2" key="1">
    <citation type="submission" date="2015-06" db="EMBL/GenBank/DDBJ databases">
        <authorList>
            <person name="Joergensen T."/>
        </authorList>
    </citation>
    <scope>NUCLEOTIDE SEQUENCE</scope>
    <source>
        <strain evidence="2">RGFK1089</strain>
    </source>
</reference>
<evidence type="ECO:0000313" key="2">
    <source>
        <dbReference type="EMBL" id="CRY96438.1"/>
    </source>
</evidence>
<sequence>MESLLNDDPLLLLLIALLSPSPASVVRHWILFVVGSEPRSSTADTEPGPTTSQLVEQPSPITSTDSTPGSQPQISDVQAGHPPSGQSS</sequence>
<proteinExistence type="predicted"/>
<dbReference type="AlphaFoldDB" id="A0A0H5Q3H8"/>
<feature type="compositionally biased region" description="Polar residues" evidence="1">
    <location>
        <begin position="38"/>
        <end position="76"/>
    </location>
</feature>
<feature type="region of interest" description="Disordered" evidence="1">
    <location>
        <begin position="37"/>
        <end position="88"/>
    </location>
</feature>
<name>A0A0H5Q3H8_9ZZZZ</name>
<dbReference type="EMBL" id="LN853670">
    <property type="protein sequence ID" value="CRY96438.1"/>
    <property type="molecule type" value="Genomic_DNA"/>
</dbReference>